<reference evidence="2 3" key="1">
    <citation type="journal article" date="2018" name="Arch. Microbiol.">
        <title>New insights into the metabolic potential of the phototrophic purple bacterium Rhodopila globiformis DSM 161(T) from its draft genome sequence and evidence for a vanadium-dependent nitrogenase.</title>
        <authorList>
            <person name="Imhoff J.F."/>
            <person name="Rahn T."/>
            <person name="Kunzel S."/>
            <person name="Neulinger S.C."/>
        </authorList>
    </citation>
    <scope>NUCLEOTIDE SEQUENCE [LARGE SCALE GENOMIC DNA]</scope>
    <source>
        <strain evidence="2 3">DSM 161</strain>
    </source>
</reference>
<comment type="caution">
    <text evidence="2">The sequence shown here is derived from an EMBL/GenBank/DDBJ whole genome shotgun (WGS) entry which is preliminary data.</text>
</comment>
<dbReference type="InterPro" id="IPR013216">
    <property type="entry name" value="Methyltransf_11"/>
</dbReference>
<evidence type="ECO:0000313" key="3">
    <source>
        <dbReference type="Proteomes" id="UP000239724"/>
    </source>
</evidence>
<dbReference type="GO" id="GO:0032259">
    <property type="term" value="P:methylation"/>
    <property type="evidence" value="ECO:0007669"/>
    <property type="project" value="UniProtKB-KW"/>
</dbReference>
<dbReference type="PANTHER" id="PTHR43591">
    <property type="entry name" value="METHYLTRANSFERASE"/>
    <property type="match status" value="1"/>
</dbReference>
<accession>A0A2S6NCA4</accession>
<dbReference type="RefSeq" id="WP_104519831.1">
    <property type="nucleotide sequence ID" value="NZ_NHRY01000173.1"/>
</dbReference>
<evidence type="ECO:0000259" key="1">
    <source>
        <dbReference type="Pfam" id="PF08241"/>
    </source>
</evidence>
<keyword evidence="2" id="KW-0489">Methyltransferase</keyword>
<keyword evidence="3" id="KW-1185">Reference proteome</keyword>
<sequence length="284" mass="32053">MTVRNFDERTVRSFGAEWAHFDQGRLAHETKTEARFNEYFGIFPWSTLPAAAVGADVGCGSGRWAALVAPRVGQLHCLDASYEALDVARRNLAWAHNCTFHHASVDAMPVEPGSLDFCYSLGVLHHVPDPVAGIRSCVALLKPGAPLLLYLYYALDDRPGWYRAIWRGADLVRRIIARMPLRPKRLVTDVVALFAYWPLARFAALVELLGGNPANLPLNWYRDKTFYTMRTNALDRFGTPIEHRFTRHEIETMLREAGLTEIRFSDAQPFWCVVSRRGGPHSSV</sequence>
<dbReference type="CDD" id="cd02440">
    <property type="entry name" value="AdoMet_MTases"/>
    <property type="match status" value="1"/>
</dbReference>
<dbReference type="Pfam" id="PF08241">
    <property type="entry name" value="Methyltransf_11"/>
    <property type="match status" value="1"/>
</dbReference>
<dbReference type="InterPro" id="IPR029063">
    <property type="entry name" value="SAM-dependent_MTases_sf"/>
</dbReference>
<evidence type="ECO:0000313" key="2">
    <source>
        <dbReference type="EMBL" id="PPQ32211.1"/>
    </source>
</evidence>
<dbReference type="EMBL" id="NHRY01000173">
    <property type="protein sequence ID" value="PPQ32211.1"/>
    <property type="molecule type" value="Genomic_DNA"/>
</dbReference>
<keyword evidence="2" id="KW-0808">Transferase</keyword>
<dbReference type="GO" id="GO:0008757">
    <property type="term" value="F:S-adenosylmethionine-dependent methyltransferase activity"/>
    <property type="evidence" value="ECO:0007669"/>
    <property type="project" value="InterPro"/>
</dbReference>
<dbReference type="Gene3D" id="3.40.50.150">
    <property type="entry name" value="Vaccinia Virus protein VP39"/>
    <property type="match status" value="1"/>
</dbReference>
<gene>
    <name evidence="2" type="ORF">CCS01_15985</name>
</gene>
<dbReference type="OrthoDB" id="649979at2"/>
<feature type="domain" description="Methyltransferase type 11" evidence="1">
    <location>
        <begin position="56"/>
        <end position="147"/>
    </location>
</feature>
<proteinExistence type="predicted"/>
<organism evidence="2 3">
    <name type="scientific">Rhodopila globiformis</name>
    <name type="common">Rhodopseudomonas globiformis</name>
    <dbReference type="NCBI Taxonomy" id="1071"/>
    <lineage>
        <taxon>Bacteria</taxon>
        <taxon>Pseudomonadati</taxon>
        <taxon>Pseudomonadota</taxon>
        <taxon>Alphaproteobacteria</taxon>
        <taxon>Acetobacterales</taxon>
        <taxon>Acetobacteraceae</taxon>
        <taxon>Rhodopila</taxon>
    </lineage>
</organism>
<protein>
    <submittedName>
        <fullName evidence="2">SAM-dependent methyltransferase</fullName>
    </submittedName>
</protein>
<dbReference type="Proteomes" id="UP000239724">
    <property type="component" value="Unassembled WGS sequence"/>
</dbReference>
<name>A0A2S6NCA4_RHOGL</name>
<dbReference type="SUPFAM" id="SSF53335">
    <property type="entry name" value="S-adenosyl-L-methionine-dependent methyltransferases"/>
    <property type="match status" value="1"/>
</dbReference>
<dbReference type="PANTHER" id="PTHR43591:SF109">
    <property type="entry name" value="METHYLTRANSFERASE TYPE 11 DOMAIN-CONTAINING PROTEIN"/>
    <property type="match status" value="1"/>
</dbReference>
<dbReference type="AlphaFoldDB" id="A0A2S6NCA4"/>